<evidence type="ECO:0000313" key="3">
    <source>
        <dbReference type="Proteomes" id="UP000078340"/>
    </source>
</evidence>
<accession>A0A179HJ61</accession>
<protein>
    <submittedName>
        <fullName evidence="2">Uncharacterized protein</fullName>
    </submittedName>
</protein>
<proteinExistence type="predicted"/>
<reference evidence="2 3" key="1">
    <citation type="submission" date="2016-02" db="EMBL/GenBank/DDBJ databases">
        <title>Biosynthesis of antibiotic leucinostatins and their inhibition on Phytophthora in bio-control Purpureocillium lilacinum.</title>
        <authorList>
            <person name="Wang G."/>
            <person name="Liu Z."/>
            <person name="Lin R."/>
            <person name="Li E."/>
            <person name="Mao Z."/>
            <person name="Ling J."/>
            <person name="Yin W."/>
            <person name="Xie B."/>
        </authorList>
    </citation>
    <scope>NUCLEOTIDE SEQUENCE [LARGE SCALE GENOMIC DNA]</scope>
    <source>
        <strain evidence="2">PLFJ-1</strain>
    </source>
</reference>
<organism evidence="2 3">
    <name type="scientific">Purpureocillium lilacinum</name>
    <name type="common">Paecilomyces lilacinus</name>
    <dbReference type="NCBI Taxonomy" id="33203"/>
    <lineage>
        <taxon>Eukaryota</taxon>
        <taxon>Fungi</taxon>
        <taxon>Dikarya</taxon>
        <taxon>Ascomycota</taxon>
        <taxon>Pezizomycotina</taxon>
        <taxon>Sordariomycetes</taxon>
        <taxon>Hypocreomycetidae</taxon>
        <taxon>Hypocreales</taxon>
        <taxon>Ophiocordycipitaceae</taxon>
        <taxon>Purpureocillium</taxon>
    </lineage>
</organism>
<evidence type="ECO:0000256" key="1">
    <source>
        <dbReference type="SAM" id="MobiDB-lite"/>
    </source>
</evidence>
<gene>
    <name evidence="2" type="ORF">VFPFJ_04446</name>
</gene>
<dbReference type="Proteomes" id="UP000078340">
    <property type="component" value="Unassembled WGS sequence"/>
</dbReference>
<dbReference type="EMBL" id="LSBI01000004">
    <property type="protein sequence ID" value="OAQ90287.1"/>
    <property type="molecule type" value="Genomic_DNA"/>
</dbReference>
<dbReference type="AlphaFoldDB" id="A0A179HJ61"/>
<evidence type="ECO:0000313" key="2">
    <source>
        <dbReference type="EMBL" id="OAQ90287.1"/>
    </source>
</evidence>
<feature type="region of interest" description="Disordered" evidence="1">
    <location>
        <begin position="1"/>
        <end position="30"/>
    </location>
</feature>
<name>A0A179HJ61_PURLI</name>
<comment type="caution">
    <text evidence="2">The sequence shown here is derived from an EMBL/GenBank/DDBJ whole genome shotgun (WGS) entry which is preliminary data.</text>
</comment>
<sequence length="151" mass="15596">MGWDDVSGRSLAPVSPSHRRAMARPGKPGTGAVAVRESYLAASASFCELLGRTEKVPSGRLVCSPPPSSSPPPLCGFHGLVMSPAPPTPANPPGIPAIKDPGTLLPSAFDSRAAEGMISHRTHHAGASPTQSQVIYPGHAACQKSDCQVRQ</sequence>